<feature type="transmembrane region" description="Helical" evidence="1">
    <location>
        <begin position="35"/>
        <end position="58"/>
    </location>
</feature>
<evidence type="ECO:0000313" key="3">
    <source>
        <dbReference type="Proteomes" id="UP000530660"/>
    </source>
</evidence>
<keyword evidence="3" id="KW-1185">Reference proteome</keyword>
<sequence>MEQAKNQNKVMSLRLSSKKLHNKEAIEKRPRNLPYAWGLVEGSALVGLLGIFLTLSIVSRVSDAARGTRIWSREQKGLFVRRRPQRHERCLKCGGFGIIRCTLCAGRGFVRYEKKLQHSDPCPLCTARRYVRCGICGGNGRRKLVRRHNPALSSLDLRNPSSVYYAFKTWREEFVQRGSLSVGWMNHEGIFNRVFRVAATLSESLQTAIGRQWQSLRNRVQVGIEEYRAARRTARMGRFARVRRVVEERLQKQSR</sequence>
<name>A0A7J7IEF1_9RHOD</name>
<organism evidence="2 3">
    <name type="scientific">Cyanidiococcus yangmingshanensis</name>
    <dbReference type="NCBI Taxonomy" id="2690220"/>
    <lineage>
        <taxon>Eukaryota</taxon>
        <taxon>Rhodophyta</taxon>
        <taxon>Bangiophyceae</taxon>
        <taxon>Cyanidiales</taxon>
        <taxon>Cyanidiaceae</taxon>
        <taxon>Cyanidiococcus</taxon>
    </lineage>
</organism>
<gene>
    <name evidence="2" type="ORF">F1559_001913</name>
</gene>
<dbReference type="EMBL" id="VWRR01000018">
    <property type="protein sequence ID" value="KAF6000711.1"/>
    <property type="molecule type" value="Genomic_DNA"/>
</dbReference>
<proteinExistence type="predicted"/>
<reference evidence="2 3" key="1">
    <citation type="journal article" date="2020" name="J. Phycol.">
        <title>Comparative genome analysis reveals Cyanidiococcus gen. nov., a new extremophilic red algal genus sister to Cyanidioschyzon (Cyanidioschyzonaceae, Rhodophyta).</title>
        <authorList>
            <person name="Liu S.-L."/>
            <person name="Chiang Y.-R."/>
            <person name="Yoon H.S."/>
            <person name="Fu H.-Y."/>
        </authorList>
    </citation>
    <scope>NUCLEOTIDE SEQUENCE [LARGE SCALE GENOMIC DNA]</scope>
    <source>
        <strain evidence="2 3">THAL066</strain>
    </source>
</reference>
<protein>
    <submittedName>
        <fullName evidence="2">Uncharacterized protein</fullName>
    </submittedName>
</protein>
<keyword evidence="1" id="KW-0812">Transmembrane</keyword>
<dbReference type="AlphaFoldDB" id="A0A7J7IEF1"/>
<dbReference type="Proteomes" id="UP000530660">
    <property type="component" value="Unassembled WGS sequence"/>
</dbReference>
<dbReference type="OrthoDB" id="535916at2759"/>
<dbReference type="SUPFAM" id="SSF57938">
    <property type="entry name" value="DnaJ/Hsp40 cysteine-rich domain"/>
    <property type="match status" value="1"/>
</dbReference>
<evidence type="ECO:0000313" key="2">
    <source>
        <dbReference type="EMBL" id="KAF6000711.1"/>
    </source>
</evidence>
<dbReference type="InterPro" id="IPR036410">
    <property type="entry name" value="HSP_DnaJ_Cys-rich_dom_sf"/>
</dbReference>
<keyword evidence="1" id="KW-1133">Transmembrane helix</keyword>
<accession>A0A7J7IEF1</accession>
<comment type="caution">
    <text evidence="2">The sequence shown here is derived from an EMBL/GenBank/DDBJ whole genome shotgun (WGS) entry which is preliminary data.</text>
</comment>
<evidence type="ECO:0000256" key="1">
    <source>
        <dbReference type="SAM" id="Phobius"/>
    </source>
</evidence>
<keyword evidence="1" id="KW-0472">Membrane</keyword>